<feature type="region of interest" description="Disordered" evidence="1">
    <location>
        <begin position="144"/>
        <end position="167"/>
    </location>
</feature>
<gene>
    <name evidence="2" type="ORF">JNB61_18140</name>
</gene>
<evidence type="ECO:0000313" key="2">
    <source>
        <dbReference type="EMBL" id="MBW9111694.1"/>
    </source>
</evidence>
<protein>
    <submittedName>
        <fullName evidence="2">Uncharacterized protein</fullName>
    </submittedName>
</protein>
<dbReference type="EMBL" id="JAEUAX010000015">
    <property type="protein sequence ID" value="MBW9111694.1"/>
    <property type="molecule type" value="Genomic_DNA"/>
</dbReference>
<dbReference type="Proteomes" id="UP000777440">
    <property type="component" value="Unassembled WGS sequence"/>
</dbReference>
<feature type="compositionally biased region" description="Pro residues" evidence="1">
    <location>
        <begin position="146"/>
        <end position="156"/>
    </location>
</feature>
<sequence>MKVLDVTALAAAITPEAVKAESFTFVPYFRTGAAAGIRLPLFAPTESSRAVIEVTFTLGDGAGGTETVSQKVGVRGPGDVVAIDPAQIIRRHPVAGTGNAPTGDLVHIEFDAPDLPWMFTPAAPRQGMLPPWVRLVVVRTRSLLEPPQPPAGPDLPPSQKIPRSELPPPEEAWAWAHAQVAGKGLSAAQLADSLGAGSPRLNLSRLLSPRRLTPNEQWTALVVPTFEAGRLAGLGQTPVDTLAWSWGEGDTALLPVYDRWEFATGPALGFEELARQIVPVPAARGLGRRWVDTSQPGAGVDASATDGPRGVLGALIAPTLSGRPEPGDEGRWDAAATAALRALVNPSPTADDPEVGPPLYGGAHLELEVLPEQAQEPEWLSELSLDPAQRIAAALGAAVVRMDQEHLMAGAWAQLPNVRQVDAVLRAAQFARFTATALHRRTIERMLPGAMLGATARAHARTMAGEVTARGQIARSALPPAATSAAARRLVRPLGHAARFAADDEKALIASGVLADGDAGADWVLPIPEPPTSGEGRPMRALEEGGDASLLQHVAPDDEATATLREVIDELPVPLEVEAFPDGPELEVLFDETATLLALGWRLALSRPVWELPAVSVARFPDTGAGPDDPPEFDSGRLNEGIFEAVFHALERRGFGGAHPLEVGPGEEEIRGLFGDHDPGIVETLVDGFFGDLPEPVEPPRPRLDLVALDLPRLLLPVFTVPRRVATRLPGFAAMFGRDPDDLATVMAAPEFRHPLYEALSRYDQEWLMPGVAAIPEPDMVTAMQTNPEFVEAFLVGANHEFARELVWREYPTDGRATSLRRFWTRDPDLESGIHAMRTGALGSHLDDARSGKLVFVVRGELVRRFPHVLANAAASATDDGFVVTYEPAPVTPLFRIALSPNLLIVAVDLTSAEVTGVDSDPLVAPPPGAYWFTLAEHVAAPRFGLDEGPAAGGVPERDDLNWAHWTLAPGDTHLKADVPTVSDAAQPAVETAAKVAWALFQRPARVGFRVRTLLDKIGEERDDG</sequence>
<organism evidence="2 3">
    <name type="scientific">Microbacterium ureisolvens</name>
    <dbReference type="NCBI Taxonomy" id="2781186"/>
    <lineage>
        <taxon>Bacteria</taxon>
        <taxon>Bacillati</taxon>
        <taxon>Actinomycetota</taxon>
        <taxon>Actinomycetes</taxon>
        <taxon>Micrococcales</taxon>
        <taxon>Microbacteriaceae</taxon>
        <taxon>Microbacterium</taxon>
    </lineage>
</organism>
<name>A0ABS7I3I5_9MICO</name>
<reference evidence="2 3" key="1">
    <citation type="journal article" date="2021" name="MBio">
        <title>Poor Competitiveness of Bradyrhizobium in Pigeon Pea Root Colonization in Indian Soils.</title>
        <authorList>
            <person name="Chalasani D."/>
            <person name="Basu A."/>
            <person name="Pullabhotla S.V.S.R.N."/>
            <person name="Jorrin B."/>
            <person name="Neal A.L."/>
            <person name="Poole P.S."/>
            <person name="Podile A.R."/>
            <person name="Tkacz A."/>
        </authorList>
    </citation>
    <scope>NUCLEOTIDE SEQUENCE [LARGE SCALE GENOMIC DNA]</scope>
    <source>
        <strain evidence="2 3">HU12</strain>
    </source>
</reference>
<evidence type="ECO:0000256" key="1">
    <source>
        <dbReference type="SAM" id="MobiDB-lite"/>
    </source>
</evidence>
<accession>A0ABS7I3I5</accession>
<comment type="caution">
    <text evidence="2">The sequence shown here is derived from an EMBL/GenBank/DDBJ whole genome shotgun (WGS) entry which is preliminary data.</text>
</comment>
<proteinExistence type="predicted"/>
<evidence type="ECO:0000313" key="3">
    <source>
        <dbReference type="Proteomes" id="UP000777440"/>
    </source>
</evidence>
<keyword evidence="3" id="KW-1185">Reference proteome</keyword>
<dbReference type="RefSeq" id="WP_220340552.1">
    <property type="nucleotide sequence ID" value="NZ_JAEUAX010000015.1"/>
</dbReference>